<evidence type="ECO:0000313" key="10">
    <source>
        <dbReference type="EMBL" id="QNO41817.1"/>
    </source>
</evidence>
<evidence type="ECO:0000256" key="1">
    <source>
        <dbReference type="ARBA" id="ARBA00022485"/>
    </source>
</evidence>
<feature type="binding site" evidence="8">
    <location>
        <position position="86"/>
    </location>
    <ligand>
        <name>S-adenosyl-L-methionine</name>
        <dbReference type="ChEBI" id="CHEBI:59789"/>
    </ligand>
</feature>
<feature type="domain" description="Radical SAM core" evidence="9">
    <location>
        <begin position="18"/>
        <end position="237"/>
    </location>
</feature>
<dbReference type="Pfam" id="PF04055">
    <property type="entry name" value="Radical_SAM"/>
    <property type="match status" value="1"/>
</dbReference>
<dbReference type="HAMAP" id="MF_00917">
    <property type="entry name" value="QueE"/>
    <property type="match status" value="1"/>
</dbReference>
<comment type="pathway">
    <text evidence="8">Purine metabolism; 7-cyano-7-deazaguanine biosynthesis.</text>
</comment>
<comment type="similarity">
    <text evidence="8">Belongs to the radical SAM superfamily. 7-carboxy-7-deazaguanine synthase family.</text>
</comment>
<comment type="cofactor">
    <cofactor evidence="8">
        <name>Mg(2+)</name>
        <dbReference type="ChEBI" id="CHEBI:18420"/>
    </cofactor>
</comment>
<keyword evidence="5 8" id="KW-0408">Iron</keyword>
<keyword evidence="6 8" id="KW-0411">Iron-sulfur</keyword>
<evidence type="ECO:0000256" key="6">
    <source>
        <dbReference type="ARBA" id="ARBA00023014"/>
    </source>
</evidence>
<feature type="binding site" evidence="8">
    <location>
        <position position="237"/>
    </location>
    <ligand>
        <name>substrate</name>
    </ligand>
</feature>
<evidence type="ECO:0000256" key="5">
    <source>
        <dbReference type="ARBA" id="ARBA00023004"/>
    </source>
</evidence>
<dbReference type="SUPFAM" id="SSF102114">
    <property type="entry name" value="Radical SAM enzymes"/>
    <property type="match status" value="1"/>
</dbReference>
<keyword evidence="2 8" id="KW-0949">S-adenosyl-L-methionine</keyword>
<feature type="binding site" evidence="8">
    <location>
        <begin position="12"/>
        <end position="14"/>
    </location>
    <ligand>
        <name>substrate</name>
    </ligand>
</feature>
<evidence type="ECO:0000256" key="4">
    <source>
        <dbReference type="ARBA" id="ARBA00022842"/>
    </source>
</evidence>
<comment type="catalytic activity">
    <reaction evidence="8">
        <text>6-carboxy-5,6,7,8-tetrahydropterin + H(+) = 7-carboxy-7-carbaguanine + NH4(+)</text>
        <dbReference type="Rhea" id="RHEA:27974"/>
        <dbReference type="ChEBI" id="CHEBI:15378"/>
        <dbReference type="ChEBI" id="CHEBI:28938"/>
        <dbReference type="ChEBI" id="CHEBI:61032"/>
        <dbReference type="ChEBI" id="CHEBI:61036"/>
        <dbReference type="EC" id="4.3.99.3"/>
    </reaction>
</comment>
<evidence type="ECO:0000256" key="8">
    <source>
        <dbReference type="HAMAP-Rule" id="MF_00917"/>
    </source>
</evidence>
<comment type="function">
    <text evidence="8">Catalyzes the complex heterocyclic radical-mediated conversion of 6-carboxy-5,6,7,8-tetrahydropterin (CPH4) to 7-carboxy-7-deazaguanine (CDG), a step common to the biosynthetic pathways of all 7-deazapurine-containing compounds.</text>
</comment>
<feature type="binding site" evidence="8">
    <location>
        <position position="84"/>
    </location>
    <ligand>
        <name>substrate</name>
    </ligand>
</feature>
<feature type="binding site" evidence="8">
    <location>
        <position position="40"/>
    </location>
    <ligand>
        <name>Mg(2+)</name>
        <dbReference type="ChEBI" id="CHEBI:18420"/>
    </ligand>
</feature>
<dbReference type="PROSITE" id="PS51918">
    <property type="entry name" value="RADICAL_SAM"/>
    <property type="match status" value="1"/>
</dbReference>
<dbReference type="AlphaFoldDB" id="A0A7G9Y1D3"/>
<comment type="caution">
    <text evidence="8">Lacks conserved residue(s) required for the propagation of feature annotation.</text>
</comment>
<accession>A0A7G9Y1D3</accession>
<comment type="subunit">
    <text evidence="8">Homodimer.</text>
</comment>
<organism evidence="10">
    <name type="scientific">Candidatus Methanogaster sp. ANME-2c ERB4</name>
    <dbReference type="NCBI Taxonomy" id="2759911"/>
    <lineage>
        <taxon>Archaea</taxon>
        <taxon>Methanobacteriati</taxon>
        <taxon>Methanobacteriota</taxon>
        <taxon>Stenosarchaea group</taxon>
        <taxon>Methanomicrobia</taxon>
        <taxon>Methanosarcinales</taxon>
        <taxon>ANME-2 cluster</taxon>
        <taxon>Candidatus Methanogasteraceae</taxon>
        <taxon>Candidatus Methanogaster</taxon>
    </lineage>
</organism>
<feature type="binding site" evidence="8">
    <location>
        <position position="27"/>
    </location>
    <ligand>
        <name>substrate</name>
    </ligand>
</feature>
<evidence type="ECO:0000256" key="2">
    <source>
        <dbReference type="ARBA" id="ARBA00022691"/>
    </source>
</evidence>
<dbReference type="InterPro" id="IPR058240">
    <property type="entry name" value="rSAM_sf"/>
</dbReference>
<dbReference type="GO" id="GO:0051539">
    <property type="term" value="F:4 iron, 4 sulfur cluster binding"/>
    <property type="evidence" value="ECO:0007669"/>
    <property type="project" value="UniProtKB-UniRule"/>
</dbReference>
<keyword evidence="1 8" id="KW-0004">4Fe-4S</keyword>
<comment type="cofactor">
    <cofactor evidence="8">
        <name>[4Fe-4S] cluster</name>
        <dbReference type="ChEBI" id="CHEBI:49883"/>
    </cofactor>
    <text evidence="8">Binds 1 [4Fe-4S] cluster. The cluster is coordinated with 3 cysteines and an exchangeable S-adenosyl-L-methionine.</text>
</comment>
<dbReference type="EC" id="4.3.99.3" evidence="8"/>
<comment type="cofactor">
    <cofactor evidence="8">
        <name>S-adenosyl-L-methionine</name>
        <dbReference type="ChEBI" id="CHEBI:59789"/>
    </cofactor>
    <text evidence="8">Binds 1 S-adenosyl-L-methionine per subunit.</text>
</comment>
<dbReference type="InterPro" id="IPR013785">
    <property type="entry name" value="Aldolase_TIM"/>
</dbReference>
<dbReference type="GO" id="GO:0016840">
    <property type="term" value="F:carbon-nitrogen lyase activity"/>
    <property type="evidence" value="ECO:0007669"/>
    <property type="project" value="UniProtKB-UniRule"/>
</dbReference>
<evidence type="ECO:0000259" key="9">
    <source>
        <dbReference type="PROSITE" id="PS51918"/>
    </source>
</evidence>
<protein>
    <recommendedName>
        <fullName evidence="8">7-carboxy-7-deazaguanine synthase</fullName>
        <shortName evidence="8">CDG synthase</shortName>
        <ecNumber evidence="8">4.3.99.3</ecNumber>
    </recommendedName>
    <alternativeName>
        <fullName evidence="8">Archaeosine biosynthesis protein QueE</fullName>
    </alternativeName>
</protein>
<keyword evidence="4 8" id="KW-0460">Magnesium</keyword>
<dbReference type="UniPathway" id="UPA00391"/>
<dbReference type="SFLD" id="SFLDS00029">
    <property type="entry name" value="Radical_SAM"/>
    <property type="match status" value="1"/>
</dbReference>
<dbReference type="InterPro" id="IPR007197">
    <property type="entry name" value="rSAM"/>
</dbReference>
<dbReference type="EMBL" id="MT630671">
    <property type="protein sequence ID" value="QNO41817.1"/>
    <property type="molecule type" value="Genomic_DNA"/>
</dbReference>
<dbReference type="CDD" id="cd01335">
    <property type="entry name" value="Radical_SAM"/>
    <property type="match status" value="1"/>
</dbReference>
<dbReference type="Gene3D" id="3.20.20.70">
    <property type="entry name" value="Aldolase class I"/>
    <property type="match status" value="1"/>
</dbReference>
<evidence type="ECO:0000256" key="3">
    <source>
        <dbReference type="ARBA" id="ARBA00022723"/>
    </source>
</evidence>
<dbReference type="PANTHER" id="PTHR42836">
    <property type="entry name" value="7-CARBOXY-7-DEAZAGUANINE SYNTHASE"/>
    <property type="match status" value="1"/>
</dbReference>
<feature type="binding site" evidence="8">
    <location>
        <position position="31"/>
    </location>
    <ligand>
        <name>[4Fe-4S] cluster</name>
        <dbReference type="ChEBI" id="CHEBI:49883"/>
        <note>4Fe-4S-S-AdoMet</note>
    </ligand>
</feature>
<feature type="binding site" evidence="8">
    <location>
        <begin position="37"/>
        <end position="39"/>
    </location>
    <ligand>
        <name>S-adenosyl-L-methionine</name>
        <dbReference type="ChEBI" id="CHEBI:59789"/>
    </ligand>
</feature>
<evidence type="ECO:0000256" key="7">
    <source>
        <dbReference type="ARBA" id="ARBA00023239"/>
    </source>
</evidence>
<feature type="binding site" evidence="8">
    <location>
        <position position="38"/>
    </location>
    <ligand>
        <name>[4Fe-4S] cluster</name>
        <dbReference type="ChEBI" id="CHEBI:49883"/>
        <note>4Fe-4S-S-AdoMet</note>
    </ligand>
</feature>
<reference evidence="10" key="1">
    <citation type="submission" date="2020-06" db="EMBL/GenBank/DDBJ databases">
        <title>Unique genomic features of the anaerobic methanotrophic archaea.</title>
        <authorList>
            <person name="Chadwick G.L."/>
            <person name="Skennerton C.T."/>
            <person name="Laso-Perez R."/>
            <person name="Leu A.O."/>
            <person name="Speth D.R."/>
            <person name="Yu H."/>
            <person name="Morgan-Lang C."/>
            <person name="Hatzenpichler R."/>
            <person name="Goudeau D."/>
            <person name="Malmstrom R."/>
            <person name="Brazelton W.J."/>
            <person name="Woyke T."/>
            <person name="Hallam S.J."/>
            <person name="Tyson G.W."/>
            <person name="Wegener G."/>
            <person name="Boetius A."/>
            <person name="Orphan V."/>
        </authorList>
    </citation>
    <scope>NUCLEOTIDE SEQUENCE</scope>
</reference>
<dbReference type="GO" id="GO:1904047">
    <property type="term" value="F:S-adenosyl-L-methionine binding"/>
    <property type="evidence" value="ECO:0007669"/>
    <property type="project" value="UniProtKB-UniRule"/>
</dbReference>
<keyword evidence="7 8" id="KW-0456">Lyase</keyword>
<dbReference type="InterPro" id="IPR024924">
    <property type="entry name" value="7-CO-7-deazaguanine_synth-like"/>
</dbReference>
<evidence type="ECO:0000313" key="11">
    <source>
        <dbReference type="EMBL" id="QNO42773.1"/>
    </source>
</evidence>
<gene>
    <name evidence="8 10" type="primary">queE</name>
    <name evidence="10" type="ORF">EABBNKNM_00032</name>
    <name evidence="11" type="ORF">MNGOFONH_00004</name>
</gene>
<dbReference type="EMBL" id="MT630763">
    <property type="protein sequence ID" value="QNO42773.1"/>
    <property type="molecule type" value="Genomic_DNA"/>
</dbReference>
<feature type="binding site" evidence="8">
    <location>
        <position position="35"/>
    </location>
    <ligand>
        <name>[4Fe-4S] cluster</name>
        <dbReference type="ChEBI" id="CHEBI:49883"/>
        <note>4Fe-4S-S-AdoMet</note>
    </ligand>
</feature>
<proteinExistence type="inferred from homology"/>
<dbReference type="PANTHER" id="PTHR42836:SF1">
    <property type="entry name" value="7-CARBOXY-7-DEAZAGUANINE SYNTHASE"/>
    <property type="match status" value="1"/>
</dbReference>
<keyword evidence="3 8" id="KW-0479">Metal-binding</keyword>
<sequence>MNADVYEIFNSVQGEGTSAGVRQVFVRFCGCQLQCEYCDTGAARVPAKRCRILDRYIDNPLGVDAVIGAIDDLWTPATRSISLTGGEPLLHCDFIWELARGVSRPIYLETNAGLPDSARKIADHIDVAACDIKLPEHRATGDYGGLLDAELESIEIFHASGVETFVKIVILPETTEKSISGAVFGIKAIDDSIPLVMQPVTPANIDLCQLLDLMDFAGTHLSDVRMIPQLHRMIGIP</sequence>
<dbReference type="GO" id="GO:0000287">
    <property type="term" value="F:magnesium ion binding"/>
    <property type="evidence" value="ECO:0007669"/>
    <property type="project" value="UniProtKB-UniRule"/>
</dbReference>
<name>A0A7G9Y1D3_9EURY</name>